<feature type="domain" description="DAGKc" evidence="1">
    <location>
        <begin position="135"/>
        <end position="274"/>
    </location>
</feature>
<dbReference type="GO" id="GO:0005737">
    <property type="term" value="C:cytoplasm"/>
    <property type="evidence" value="ECO:0007669"/>
    <property type="project" value="TreeGrafter"/>
</dbReference>
<keyword evidence="3" id="KW-1185">Reference proteome</keyword>
<dbReference type="InterPro" id="IPR001206">
    <property type="entry name" value="Diacylglycerol_kinase_cat_dom"/>
</dbReference>
<dbReference type="Gene3D" id="3.40.50.10330">
    <property type="entry name" value="Probable inorganic polyphosphate/atp-NAD kinase, domain 1"/>
    <property type="match status" value="1"/>
</dbReference>
<dbReference type="PROSITE" id="PS50146">
    <property type="entry name" value="DAGK"/>
    <property type="match status" value="1"/>
</dbReference>
<dbReference type="Proteomes" id="UP000248349">
    <property type="component" value="Unassembled WGS sequence"/>
</dbReference>
<dbReference type="SUPFAM" id="SSF111331">
    <property type="entry name" value="NAD kinase/diacylglycerol kinase-like"/>
    <property type="match status" value="1"/>
</dbReference>
<dbReference type="Gene3D" id="2.60.200.40">
    <property type="match status" value="1"/>
</dbReference>
<evidence type="ECO:0000313" key="2">
    <source>
        <dbReference type="EMBL" id="PYH44410.1"/>
    </source>
</evidence>
<accession>A0A318ZKV0</accession>
<dbReference type="GO" id="GO:0016020">
    <property type="term" value="C:membrane"/>
    <property type="evidence" value="ECO:0007669"/>
    <property type="project" value="TreeGrafter"/>
</dbReference>
<dbReference type="GO" id="GO:0005524">
    <property type="term" value="F:ATP binding"/>
    <property type="evidence" value="ECO:0007669"/>
    <property type="project" value="UniProtKB-KW"/>
</dbReference>
<reference evidence="2 3" key="1">
    <citation type="submission" date="2016-12" db="EMBL/GenBank/DDBJ databases">
        <title>The genomes of Aspergillus section Nigri reveals drivers in fungal speciation.</title>
        <authorList>
            <consortium name="DOE Joint Genome Institute"/>
            <person name="Vesth T.C."/>
            <person name="Nybo J."/>
            <person name="Theobald S."/>
            <person name="Brandl J."/>
            <person name="Frisvad J.C."/>
            <person name="Nielsen K.F."/>
            <person name="Lyhne E.K."/>
            <person name="Kogle M.E."/>
            <person name="Kuo A."/>
            <person name="Riley R."/>
            <person name="Clum A."/>
            <person name="Nolan M."/>
            <person name="Lipzen A."/>
            <person name="Salamov A."/>
            <person name="Henrissat B."/>
            <person name="Wiebenga A."/>
            <person name="De Vries R.P."/>
            <person name="Grigoriev I.V."/>
            <person name="Mortensen U.H."/>
            <person name="Andersen M.R."/>
            <person name="Baker S.E."/>
        </authorList>
    </citation>
    <scope>NUCLEOTIDE SEQUENCE [LARGE SCALE GENOMIC DNA]</scope>
    <source>
        <strain evidence="2 3">JOP 1030-1</strain>
    </source>
</reference>
<dbReference type="PANTHER" id="PTHR12358:SF31">
    <property type="entry name" value="ACYLGLYCEROL KINASE, MITOCHONDRIAL"/>
    <property type="match status" value="1"/>
</dbReference>
<dbReference type="Pfam" id="PF00781">
    <property type="entry name" value="DAGK_cat"/>
    <property type="match status" value="1"/>
</dbReference>
<dbReference type="InterPro" id="IPR055916">
    <property type="entry name" value="DUF7493"/>
</dbReference>
<evidence type="ECO:0000313" key="3">
    <source>
        <dbReference type="Proteomes" id="UP000248349"/>
    </source>
</evidence>
<sequence length="504" mass="54285">MASTADSSRPSFSPADASDQLLQHDATLAVGDSVTLTLGGDSLLVVDERSGRKSERGCCSVRKKDAATRISRTISLYNVLDADLSPTGLTITYAEPTQQDEVAVAALQYSIGEEEKGAAESWMKKLLDVAYGSAQRNKRLKVLVNPFGGQGHAAKLYSTHAAPILASARCQIDVQETTHRGHATEIVQQLDIDAYDAIVCCSGDGLPYEVFNGLARKPNAREALAKVAVALLPGGSGNAMSWNLYGTGSVSVAALAIVKGLRTPLDLVSITQGDTRTLSFLSQSFGIIAESDLGTDDIRWMGAHRFTYGFLKRLMHMTVYPCDLAIKVVMDDKQAIKNHYSSYAQSQPPGRPAKLTADQTGGLPDLVYGTVQDELPKDWEVIPAETLGNFYAGNMAIMSKDTNFFPASVPNDGLMDIVTIDGTIGRLRSLKMMTEIPEGGFFDMPEVNIRKALAYRLVPREKEGFISVDGESVPFEAFQGEIHKGLGTVLSKSGHLYEAAGPRP</sequence>
<dbReference type="InterPro" id="IPR050187">
    <property type="entry name" value="Lipid_Phosphate_FormReg"/>
</dbReference>
<dbReference type="PANTHER" id="PTHR12358">
    <property type="entry name" value="SPHINGOSINE KINASE"/>
    <property type="match status" value="1"/>
</dbReference>
<organism evidence="2 3">
    <name type="scientific">Aspergillus saccharolyticus JOP 1030-1</name>
    <dbReference type="NCBI Taxonomy" id="1450539"/>
    <lineage>
        <taxon>Eukaryota</taxon>
        <taxon>Fungi</taxon>
        <taxon>Dikarya</taxon>
        <taxon>Ascomycota</taxon>
        <taxon>Pezizomycotina</taxon>
        <taxon>Eurotiomycetes</taxon>
        <taxon>Eurotiomycetidae</taxon>
        <taxon>Eurotiales</taxon>
        <taxon>Aspergillaceae</taxon>
        <taxon>Aspergillus</taxon>
        <taxon>Aspergillus subgen. Circumdati</taxon>
    </lineage>
</organism>
<dbReference type="EMBL" id="KZ821237">
    <property type="protein sequence ID" value="PYH44410.1"/>
    <property type="molecule type" value="Genomic_DNA"/>
</dbReference>
<dbReference type="InterPro" id="IPR017438">
    <property type="entry name" value="ATP-NAD_kinase_N"/>
</dbReference>
<dbReference type="AlphaFoldDB" id="A0A318ZKV0"/>
<dbReference type="RefSeq" id="XP_025430392.1">
    <property type="nucleotide sequence ID" value="XM_025579209.1"/>
</dbReference>
<dbReference type="Pfam" id="PF24321">
    <property type="entry name" value="DUF7493"/>
    <property type="match status" value="1"/>
</dbReference>
<dbReference type="InterPro" id="IPR016064">
    <property type="entry name" value="NAD/diacylglycerol_kinase_sf"/>
</dbReference>
<dbReference type="GO" id="GO:0001727">
    <property type="term" value="F:lipid kinase activity"/>
    <property type="evidence" value="ECO:0007669"/>
    <property type="project" value="TreeGrafter"/>
</dbReference>
<dbReference type="GO" id="GO:0046512">
    <property type="term" value="P:sphingosine biosynthetic process"/>
    <property type="evidence" value="ECO:0007669"/>
    <property type="project" value="TreeGrafter"/>
</dbReference>
<dbReference type="STRING" id="1450539.A0A318ZKV0"/>
<evidence type="ECO:0000259" key="1">
    <source>
        <dbReference type="PROSITE" id="PS50146"/>
    </source>
</evidence>
<dbReference type="SMART" id="SM00046">
    <property type="entry name" value="DAGKc"/>
    <property type="match status" value="1"/>
</dbReference>
<dbReference type="OrthoDB" id="3853857at2759"/>
<name>A0A318ZKV0_9EURO</name>
<proteinExistence type="predicted"/>
<dbReference type="GeneID" id="37080438"/>
<gene>
    <name evidence="2" type="ORF">BP01DRAFT_416628</name>
</gene>
<protein>
    <recommendedName>
        <fullName evidence="1">DAGKc domain-containing protein</fullName>
    </recommendedName>
</protein>